<evidence type="ECO:0000256" key="2">
    <source>
        <dbReference type="ARBA" id="ARBA00022840"/>
    </source>
</evidence>
<feature type="domain" description="Protein kinase" evidence="4">
    <location>
        <begin position="323"/>
        <end position="585"/>
    </location>
</feature>
<evidence type="ECO:0000256" key="1">
    <source>
        <dbReference type="ARBA" id="ARBA00022741"/>
    </source>
</evidence>
<reference evidence="5" key="1">
    <citation type="submission" date="2023-10" db="EMBL/GenBank/DDBJ databases">
        <authorList>
            <person name="Domelevo Entfellner J.-B."/>
        </authorList>
    </citation>
    <scope>NUCLEOTIDE SEQUENCE</scope>
</reference>
<sequence>MTFINCLMRMRCNLFECCCTSTSDTFPKQSKWKILPYEKLAKVTDNFNRSHCLGKRGFATEYYGKLEDGREIMIQCFNEDKHHTLQQFINETSILNDLPHKNIVSIYGYASHNEQSLLVHEYISNGNLAAHLKSEDGNSTQSWLTRLDVAIDIANAVDYLHYYGIIHRNVKSSNILLDVNFSAKLANLHLSCKLPAGVPVYATHVTNDIIGTCGYIDPEYLKKGQLSVKNDVYSFGVVLCELLSSKLAKYWVLNEEDNLATLLSRKIERSELALLCMKCPQELRPSMEQVLEILNGIKQGRHETNTTKALKIFHPAELEEATNNFDTCLGKGGYGTVYYVCHVLRKLKDGREVAIKCFHDESETEKTIKQFMQEIEILGLLHNINLVLLYGRTSRHSNKHMLVYEHISNGTLSKHLHESYCGKLPWHTRLNIAIETATALVYLHDSGIIHRDIFGFSRSLPDHVTHVSTIPVGTRAYIDPDYYESGRVSDKSEFYSFGVVLLELISSNPPILLEGTEYVTLAQFAKGKILNRELNAVVDPSFWFGVDGNMMEMITAVAELAFQCVQCPKELRPSMNQVVDTLEGIRKGTWGFNQIT</sequence>
<keyword evidence="1 3" id="KW-0547">Nucleotide-binding</keyword>
<keyword evidence="6" id="KW-1185">Reference proteome</keyword>
<dbReference type="GO" id="GO:0005524">
    <property type="term" value="F:ATP binding"/>
    <property type="evidence" value="ECO:0007669"/>
    <property type="project" value="UniProtKB-UniRule"/>
</dbReference>
<evidence type="ECO:0000313" key="5">
    <source>
        <dbReference type="EMBL" id="CAJ1951989.1"/>
    </source>
</evidence>
<dbReference type="EMBL" id="OY731401">
    <property type="protein sequence ID" value="CAJ1951989.1"/>
    <property type="molecule type" value="Genomic_DNA"/>
</dbReference>
<dbReference type="Proteomes" id="UP001189624">
    <property type="component" value="Chromosome 4"/>
</dbReference>
<accession>A0AA86SG64</accession>
<feature type="binding site" evidence="3">
    <location>
        <position position="356"/>
    </location>
    <ligand>
        <name>ATP</name>
        <dbReference type="ChEBI" id="CHEBI:30616"/>
    </ligand>
</feature>
<dbReference type="AlphaFoldDB" id="A0AA86SG64"/>
<dbReference type="PANTHER" id="PTHR46008:SF6">
    <property type="entry name" value="TYROSINE KINASE FAMILY PROTEIN"/>
    <property type="match status" value="1"/>
</dbReference>
<dbReference type="SUPFAM" id="SSF56112">
    <property type="entry name" value="Protein kinase-like (PK-like)"/>
    <property type="match status" value="2"/>
</dbReference>
<name>A0AA86SG64_9FABA</name>
<dbReference type="PANTHER" id="PTHR46008">
    <property type="entry name" value="LEAF RUST 10 DISEASE-RESISTANCE LOCUS RECEPTOR-LIKE PROTEIN KINASE-LIKE 1.4"/>
    <property type="match status" value="1"/>
</dbReference>
<dbReference type="GO" id="GO:0004672">
    <property type="term" value="F:protein kinase activity"/>
    <property type="evidence" value="ECO:0007669"/>
    <property type="project" value="InterPro"/>
</dbReference>
<evidence type="ECO:0000313" key="6">
    <source>
        <dbReference type="Proteomes" id="UP001189624"/>
    </source>
</evidence>
<dbReference type="PROSITE" id="PS00107">
    <property type="entry name" value="PROTEIN_KINASE_ATP"/>
    <property type="match status" value="1"/>
</dbReference>
<dbReference type="InterPro" id="IPR001245">
    <property type="entry name" value="Ser-Thr/Tyr_kinase_cat_dom"/>
</dbReference>
<proteinExistence type="predicted"/>
<dbReference type="PROSITE" id="PS50011">
    <property type="entry name" value="PROTEIN_KINASE_DOM"/>
    <property type="match status" value="2"/>
</dbReference>
<dbReference type="Gramene" id="rna-AYBTSS11_LOCUS15059">
    <property type="protein sequence ID" value="CAJ1951989.1"/>
    <property type="gene ID" value="gene-AYBTSS11_LOCUS15059"/>
</dbReference>
<dbReference type="InterPro" id="IPR000719">
    <property type="entry name" value="Prot_kinase_dom"/>
</dbReference>
<organism evidence="5 6">
    <name type="scientific">Sphenostylis stenocarpa</name>
    <dbReference type="NCBI Taxonomy" id="92480"/>
    <lineage>
        <taxon>Eukaryota</taxon>
        <taxon>Viridiplantae</taxon>
        <taxon>Streptophyta</taxon>
        <taxon>Embryophyta</taxon>
        <taxon>Tracheophyta</taxon>
        <taxon>Spermatophyta</taxon>
        <taxon>Magnoliopsida</taxon>
        <taxon>eudicotyledons</taxon>
        <taxon>Gunneridae</taxon>
        <taxon>Pentapetalae</taxon>
        <taxon>rosids</taxon>
        <taxon>fabids</taxon>
        <taxon>Fabales</taxon>
        <taxon>Fabaceae</taxon>
        <taxon>Papilionoideae</taxon>
        <taxon>50 kb inversion clade</taxon>
        <taxon>NPAAA clade</taxon>
        <taxon>indigoferoid/millettioid clade</taxon>
        <taxon>Phaseoleae</taxon>
        <taxon>Sphenostylis</taxon>
    </lineage>
</organism>
<dbReference type="Gene3D" id="1.10.510.10">
    <property type="entry name" value="Transferase(Phosphotransferase) domain 1"/>
    <property type="match status" value="2"/>
</dbReference>
<protein>
    <recommendedName>
        <fullName evidence="4">Protein kinase domain-containing protein</fullName>
    </recommendedName>
</protein>
<dbReference type="Pfam" id="PF07714">
    <property type="entry name" value="PK_Tyr_Ser-Thr"/>
    <property type="match status" value="2"/>
</dbReference>
<evidence type="ECO:0000259" key="4">
    <source>
        <dbReference type="PROSITE" id="PS50011"/>
    </source>
</evidence>
<dbReference type="InterPro" id="IPR017441">
    <property type="entry name" value="Protein_kinase_ATP_BS"/>
</dbReference>
<evidence type="ECO:0000256" key="3">
    <source>
        <dbReference type="PROSITE-ProRule" id="PRU10141"/>
    </source>
</evidence>
<keyword evidence="2 3" id="KW-0067">ATP-binding</keyword>
<dbReference type="InterPro" id="IPR011009">
    <property type="entry name" value="Kinase-like_dom_sf"/>
</dbReference>
<gene>
    <name evidence="5" type="ORF">AYBTSS11_LOCUS15059</name>
</gene>
<dbReference type="Gene3D" id="3.30.200.20">
    <property type="entry name" value="Phosphorylase Kinase, domain 1"/>
    <property type="match status" value="2"/>
</dbReference>
<feature type="domain" description="Protein kinase" evidence="4">
    <location>
        <begin position="47"/>
        <end position="317"/>
    </location>
</feature>